<comment type="caution">
    <text evidence="2">The sequence shown here is derived from an EMBL/GenBank/DDBJ whole genome shotgun (WGS) entry which is preliminary data.</text>
</comment>
<sequence length="230" mass="24751">MRSALVTPALRPRALHPLPRPSTTGTTPTETEEDDRECKLASLSLSVTPEGGLTEARKGRKASRPRLLLHYCLRKQINERQRGISIGAEEGRGGDIVGSTSTNGSYSEARGRVWRHEWGRGEAREGGPPPYLTPPPTPSGISPCFGPGLAAGGVKEILTWAELPGISVQVRRRDFQGDHGKVQARRGDVGGAWGAVSGWRPPLSPFIPEERKGAEEKQGKVRTAPLKSTG</sequence>
<evidence type="ECO:0000313" key="3">
    <source>
        <dbReference type="Proteomes" id="UP001487740"/>
    </source>
</evidence>
<feature type="compositionally biased region" description="Basic and acidic residues" evidence="1">
    <location>
        <begin position="208"/>
        <end position="219"/>
    </location>
</feature>
<feature type="region of interest" description="Disordered" evidence="1">
    <location>
        <begin position="1"/>
        <end position="37"/>
    </location>
</feature>
<dbReference type="EMBL" id="JARAKH010000008">
    <property type="protein sequence ID" value="KAK8401870.1"/>
    <property type="molecule type" value="Genomic_DNA"/>
</dbReference>
<keyword evidence="3" id="KW-1185">Reference proteome</keyword>
<dbReference type="Proteomes" id="UP001487740">
    <property type="component" value="Unassembled WGS sequence"/>
</dbReference>
<feature type="region of interest" description="Disordered" evidence="1">
    <location>
        <begin position="84"/>
        <end position="108"/>
    </location>
</feature>
<evidence type="ECO:0000313" key="2">
    <source>
        <dbReference type="EMBL" id="KAK8401870.1"/>
    </source>
</evidence>
<name>A0AAW0UQ51_SCYPA</name>
<feature type="region of interest" description="Disordered" evidence="1">
    <location>
        <begin position="182"/>
        <end position="230"/>
    </location>
</feature>
<reference evidence="2 3" key="1">
    <citation type="submission" date="2023-03" db="EMBL/GenBank/DDBJ databases">
        <title>High-quality genome of Scylla paramamosain provides insights in environmental adaptation.</title>
        <authorList>
            <person name="Zhang L."/>
        </authorList>
    </citation>
    <scope>NUCLEOTIDE SEQUENCE [LARGE SCALE GENOMIC DNA]</scope>
    <source>
        <strain evidence="2">LZ_2023a</strain>
        <tissue evidence="2">Muscle</tissue>
    </source>
</reference>
<evidence type="ECO:0000256" key="1">
    <source>
        <dbReference type="SAM" id="MobiDB-lite"/>
    </source>
</evidence>
<gene>
    <name evidence="2" type="ORF">O3P69_001159</name>
</gene>
<organism evidence="2 3">
    <name type="scientific">Scylla paramamosain</name>
    <name type="common">Mud crab</name>
    <dbReference type="NCBI Taxonomy" id="85552"/>
    <lineage>
        <taxon>Eukaryota</taxon>
        <taxon>Metazoa</taxon>
        <taxon>Ecdysozoa</taxon>
        <taxon>Arthropoda</taxon>
        <taxon>Crustacea</taxon>
        <taxon>Multicrustacea</taxon>
        <taxon>Malacostraca</taxon>
        <taxon>Eumalacostraca</taxon>
        <taxon>Eucarida</taxon>
        <taxon>Decapoda</taxon>
        <taxon>Pleocyemata</taxon>
        <taxon>Brachyura</taxon>
        <taxon>Eubrachyura</taxon>
        <taxon>Portunoidea</taxon>
        <taxon>Portunidae</taxon>
        <taxon>Portuninae</taxon>
        <taxon>Scylla</taxon>
    </lineage>
</organism>
<accession>A0AAW0UQ51</accession>
<feature type="compositionally biased region" description="Low complexity" evidence="1">
    <location>
        <begin position="8"/>
        <end position="29"/>
    </location>
</feature>
<proteinExistence type="predicted"/>
<dbReference type="AlphaFoldDB" id="A0AAW0UQ51"/>
<protein>
    <submittedName>
        <fullName evidence="2">Uncharacterized protein</fullName>
    </submittedName>
</protein>